<organism evidence="4 5">
    <name type="scientific">Malassezia vespertilionis</name>
    <dbReference type="NCBI Taxonomy" id="2020962"/>
    <lineage>
        <taxon>Eukaryota</taxon>
        <taxon>Fungi</taxon>
        <taxon>Dikarya</taxon>
        <taxon>Basidiomycota</taxon>
        <taxon>Ustilaginomycotina</taxon>
        <taxon>Malasseziomycetes</taxon>
        <taxon>Malasseziales</taxon>
        <taxon>Malasseziaceae</taxon>
        <taxon>Malassezia</taxon>
    </lineage>
</organism>
<evidence type="ECO:0000313" key="5">
    <source>
        <dbReference type="Proteomes" id="UP000232875"/>
    </source>
</evidence>
<sequence>MSSMQIVPPSVRTHTSVSGQDTAHAEHGVHDTMRYGLRSMHAETAASTQHPIQNRLEQWEDNQRAWKMTVQRNTYGIGMPLRTAMERKLVASNYHMPARRVANLHLDVLDGKDETISPADVLPTGIEYGPVDIHAAMERKYNV</sequence>
<keyword evidence="1" id="KW-0143">Chaperone</keyword>
<dbReference type="Proteomes" id="UP000232875">
    <property type="component" value="Unassembled WGS sequence"/>
</dbReference>
<feature type="compositionally biased region" description="Polar residues" evidence="3">
    <location>
        <begin position="12"/>
        <end position="21"/>
    </location>
</feature>
<gene>
    <name evidence="4" type="ORF">MVES_001619</name>
</gene>
<dbReference type="PANTHER" id="PTHR12828:SF3">
    <property type="entry name" value="PROTEASOME MATURATION PROTEIN"/>
    <property type="match status" value="1"/>
</dbReference>
<protein>
    <recommendedName>
        <fullName evidence="6">Proteasome maturation factor UMP1</fullName>
    </recommendedName>
</protein>
<dbReference type="OrthoDB" id="15001at2759"/>
<dbReference type="Pfam" id="PF05348">
    <property type="entry name" value="UMP1"/>
    <property type="match status" value="1"/>
</dbReference>
<comment type="similarity">
    <text evidence="2">Belongs to the POMP/UMP1 family.</text>
</comment>
<evidence type="ECO:0000256" key="2">
    <source>
        <dbReference type="ARBA" id="ARBA00043974"/>
    </source>
</evidence>
<evidence type="ECO:0000256" key="1">
    <source>
        <dbReference type="ARBA" id="ARBA00023186"/>
    </source>
</evidence>
<dbReference type="STRING" id="2020962.A0A2N1JDK8"/>
<dbReference type="GO" id="GO:0005737">
    <property type="term" value="C:cytoplasm"/>
    <property type="evidence" value="ECO:0007669"/>
    <property type="project" value="TreeGrafter"/>
</dbReference>
<accession>A0A2N1JDK8</accession>
<dbReference type="GO" id="GO:0005634">
    <property type="term" value="C:nucleus"/>
    <property type="evidence" value="ECO:0007669"/>
    <property type="project" value="TreeGrafter"/>
</dbReference>
<evidence type="ECO:0008006" key="6">
    <source>
        <dbReference type="Google" id="ProtNLM"/>
    </source>
</evidence>
<dbReference type="GO" id="GO:0043248">
    <property type="term" value="P:proteasome assembly"/>
    <property type="evidence" value="ECO:0007669"/>
    <property type="project" value="InterPro"/>
</dbReference>
<name>A0A2N1JDK8_9BASI</name>
<reference evidence="4 5" key="1">
    <citation type="submission" date="2017-10" db="EMBL/GenBank/DDBJ databases">
        <title>A novel species of cold-tolerant Malassezia isolated from bats.</title>
        <authorList>
            <person name="Lorch J.M."/>
            <person name="Palmer J.M."/>
            <person name="Vanderwolf K.J."/>
            <person name="Schmidt K.Z."/>
            <person name="Verant M.L."/>
            <person name="Weller T.J."/>
            <person name="Blehert D.S."/>
        </authorList>
    </citation>
    <scope>NUCLEOTIDE SEQUENCE [LARGE SCALE GENOMIC DNA]</scope>
    <source>
        <strain evidence="4 5">NWHC:44797-103</strain>
    </source>
</reference>
<feature type="region of interest" description="Disordered" evidence="3">
    <location>
        <begin position="1"/>
        <end position="27"/>
    </location>
</feature>
<proteinExistence type="inferred from homology"/>
<dbReference type="AlphaFoldDB" id="A0A2N1JDK8"/>
<dbReference type="InterPro" id="IPR008012">
    <property type="entry name" value="Ump1"/>
</dbReference>
<dbReference type="EMBL" id="KZ454989">
    <property type="protein sequence ID" value="PKI84637.1"/>
    <property type="molecule type" value="Genomic_DNA"/>
</dbReference>
<dbReference type="PANTHER" id="PTHR12828">
    <property type="entry name" value="PROTEASOME MATURATION PROTEIN UMP1"/>
    <property type="match status" value="1"/>
</dbReference>
<evidence type="ECO:0000313" key="4">
    <source>
        <dbReference type="EMBL" id="PKI84637.1"/>
    </source>
</evidence>
<keyword evidence="5" id="KW-1185">Reference proteome</keyword>
<evidence type="ECO:0000256" key="3">
    <source>
        <dbReference type="SAM" id="MobiDB-lite"/>
    </source>
</evidence>